<gene>
    <name evidence="1" type="ORF">F4820DRAFT_428216</name>
</gene>
<dbReference type="Proteomes" id="UP001497700">
    <property type="component" value="Unassembled WGS sequence"/>
</dbReference>
<evidence type="ECO:0000313" key="1">
    <source>
        <dbReference type="EMBL" id="KAI4863063.1"/>
    </source>
</evidence>
<protein>
    <submittedName>
        <fullName evidence="1">FAD dependent oxidoreductase</fullName>
    </submittedName>
</protein>
<comment type="caution">
    <text evidence="1">The sequence shown here is derived from an EMBL/GenBank/DDBJ whole genome shotgun (WGS) entry which is preliminary data.</text>
</comment>
<name>A0ACB9YUP8_9PEZI</name>
<organism evidence="1 2">
    <name type="scientific">Hypoxylon rubiginosum</name>
    <dbReference type="NCBI Taxonomy" id="110542"/>
    <lineage>
        <taxon>Eukaryota</taxon>
        <taxon>Fungi</taxon>
        <taxon>Dikarya</taxon>
        <taxon>Ascomycota</taxon>
        <taxon>Pezizomycotina</taxon>
        <taxon>Sordariomycetes</taxon>
        <taxon>Xylariomycetidae</taxon>
        <taxon>Xylariales</taxon>
        <taxon>Hypoxylaceae</taxon>
        <taxon>Hypoxylon</taxon>
    </lineage>
</organism>
<sequence length="549" mass="57895">MPQTGELLDGQSGLPVDNPTKSYWHREPSEKLLDHRTTKELPRSADVVIVGSGITGSFAAHFLKEKRPDLNVVMLEAREACWGATGRNGGHCQPAIYAAQAHIASFELRNFAYLKALVEDLSIPCDWRSTSGVHAFYSAPLFAEVRRVVDDLAGAYPDLAANVAVVTRGEGEGESGKGDGLAGTPAYLLEGERRELTLGGLRVPGAEGAVVQWNAASLWPYKLVAFVLERLLAANGAGAEAAGSFNLQTNTPATGLSAASPPASLSSPGGSSSTTASPVWTVHTPRGTVSAPRVLLATNAYTSHLLPSFADLIVPTRGQVSALKPPEQQPAAPSDPPLDIGHTYYIVGEPDNAMERDDYLVQRPPPPAELVFGGGRRHAKGRGVGVWDDGSVDEPVAWYLRGELGSVLDLSLHSPSSKTEGGGGSHPTVKKQDLEPTYEWTGIMGYSRDGHPFVGRVPSSLGGGPDDDDADVGLYVCAGYTGHGMPNAVLSAKAAVDMMYGDGDGDGAEVDLPPEYELTEQRVAAARRGDEVAVVDSKGTLYADFGHLL</sequence>
<dbReference type="EMBL" id="MU393512">
    <property type="protein sequence ID" value="KAI4863063.1"/>
    <property type="molecule type" value="Genomic_DNA"/>
</dbReference>
<proteinExistence type="predicted"/>
<accession>A0ACB9YUP8</accession>
<keyword evidence="2" id="KW-1185">Reference proteome</keyword>
<evidence type="ECO:0000313" key="2">
    <source>
        <dbReference type="Proteomes" id="UP001497700"/>
    </source>
</evidence>
<reference evidence="1 2" key="1">
    <citation type="journal article" date="2022" name="New Phytol.">
        <title>Ecological generalism drives hyperdiversity of secondary metabolite gene clusters in xylarialean endophytes.</title>
        <authorList>
            <person name="Franco M.E.E."/>
            <person name="Wisecaver J.H."/>
            <person name="Arnold A.E."/>
            <person name="Ju Y.M."/>
            <person name="Slot J.C."/>
            <person name="Ahrendt S."/>
            <person name="Moore L.P."/>
            <person name="Eastman K.E."/>
            <person name="Scott K."/>
            <person name="Konkel Z."/>
            <person name="Mondo S.J."/>
            <person name="Kuo A."/>
            <person name="Hayes R.D."/>
            <person name="Haridas S."/>
            <person name="Andreopoulos B."/>
            <person name="Riley R."/>
            <person name="LaButti K."/>
            <person name="Pangilinan J."/>
            <person name="Lipzen A."/>
            <person name="Amirebrahimi M."/>
            <person name="Yan J."/>
            <person name="Adam C."/>
            <person name="Keymanesh K."/>
            <person name="Ng V."/>
            <person name="Louie K."/>
            <person name="Northen T."/>
            <person name="Drula E."/>
            <person name="Henrissat B."/>
            <person name="Hsieh H.M."/>
            <person name="Youens-Clark K."/>
            <person name="Lutzoni F."/>
            <person name="Miadlikowska J."/>
            <person name="Eastwood D.C."/>
            <person name="Hamelin R.C."/>
            <person name="Grigoriev I.V."/>
            <person name="U'Ren J.M."/>
        </authorList>
    </citation>
    <scope>NUCLEOTIDE SEQUENCE [LARGE SCALE GENOMIC DNA]</scope>
    <source>
        <strain evidence="1 2">CBS 119005</strain>
    </source>
</reference>